<dbReference type="AlphaFoldDB" id="A0A0A8ZJ16"/>
<reference evidence="1" key="2">
    <citation type="journal article" date="2015" name="Data Brief">
        <title>Shoot transcriptome of the giant reed, Arundo donax.</title>
        <authorList>
            <person name="Barrero R.A."/>
            <person name="Guerrero F.D."/>
            <person name="Moolhuijzen P."/>
            <person name="Goolsby J.A."/>
            <person name="Tidwell J."/>
            <person name="Bellgard S.E."/>
            <person name="Bellgard M.I."/>
        </authorList>
    </citation>
    <scope>NUCLEOTIDE SEQUENCE</scope>
    <source>
        <tissue evidence="1">Shoot tissue taken approximately 20 cm above the soil surface</tissue>
    </source>
</reference>
<organism evidence="1">
    <name type="scientific">Arundo donax</name>
    <name type="common">Giant reed</name>
    <name type="synonym">Donax arundinaceus</name>
    <dbReference type="NCBI Taxonomy" id="35708"/>
    <lineage>
        <taxon>Eukaryota</taxon>
        <taxon>Viridiplantae</taxon>
        <taxon>Streptophyta</taxon>
        <taxon>Embryophyta</taxon>
        <taxon>Tracheophyta</taxon>
        <taxon>Spermatophyta</taxon>
        <taxon>Magnoliopsida</taxon>
        <taxon>Liliopsida</taxon>
        <taxon>Poales</taxon>
        <taxon>Poaceae</taxon>
        <taxon>PACMAD clade</taxon>
        <taxon>Arundinoideae</taxon>
        <taxon>Arundineae</taxon>
        <taxon>Arundo</taxon>
    </lineage>
</organism>
<protein>
    <submittedName>
        <fullName evidence="1">Uncharacterized protein</fullName>
    </submittedName>
</protein>
<name>A0A0A8ZJ16_ARUDO</name>
<sequence>MWFSDASGSPPLLCAGFTPLVFTIVSELNGRSPNDTRRLDPAACVPAPPLACLLVSIYVTAASCVHDSPQCTARVRAGSHRGKAYVSLLARRREIVGVRGKEWKGREGTTWGS</sequence>
<dbReference type="EMBL" id="GBRH01258501">
    <property type="protein sequence ID" value="JAD39394.1"/>
    <property type="molecule type" value="Transcribed_RNA"/>
</dbReference>
<proteinExistence type="predicted"/>
<reference evidence="1" key="1">
    <citation type="submission" date="2014-09" db="EMBL/GenBank/DDBJ databases">
        <authorList>
            <person name="Magalhaes I.L.F."/>
            <person name="Oliveira U."/>
            <person name="Santos F.R."/>
            <person name="Vidigal T.H.D.A."/>
            <person name="Brescovit A.D."/>
            <person name="Santos A.J."/>
        </authorList>
    </citation>
    <scope>NUCLEOTIDE SEQUENCE</scope>
    <source>
        <tissue evidence="1">Shoot tissue taken approximately 20 cm above the soil surface</tissue>
    </source>
</reference>
<accession>A0A0A8ZJ16</accession>
<evidence type="ECO:0000313" key="1">
    <source>
        <dbReference type="EMBL" id="JAD39394.1"/>
    </source>
</evidence>